<name>A0ABS8XUF4_9BURK</name>
<evidence type="ECO:0000313" key="2">
    <source>
        <dbReference type="Proteomes" id="UP001200741"/>
    </source>
</evidence>
<gene>
    <name evidence="1" type="ORF">LXT13_13190</name>
</gene>
<dbReference type="Proteomes" id="UP001200741">
    <property type="component" value="Unassembled WGS sequence"/>
</dbReference>
<keyword evidence="2" id="KW-1185">Reference proteome</keyword>
<sequence length="418" mass="45506">MTEDSLSKFMGAVPRVDYAAWATALQKAFSRLGIGLITPQRIVALLAQAKAETGGLKTVVETDDHWTVANLANPSLFGTRFQGDSGHQDAAGHHLTWAQYLGRPNSSSPALPQATAIIIANMAYGNRVDLGNTEPNDGWDFRGRGPFHLTGRANYEAFARRVFGAGTAMYNQIMTNPGIMDNDLELLALTAADYWFNRVTNAGADTLNESDVTPPQFYYTGPNDPTHYPTPTPQHPSIHYISGNRYTDSVSRRIATDVNSYQTRWSNWQRNITLSREGGNPYENINAALNRVGITARAATDYEQQFGINIHAPLVRRIEPAAHLLLDSANTTTSAADSVQSAVSTPFQQLADQAAQSFAPLNSESEMINYDQVPDHANNAQVLIVTQADKPRPSTPTKNILGVCGVVNAPLPEPDLAI</sequence>
<dbReference type="SUPFAM" id="SSF53955">
    <property type="entry name" value="Lysozyme-like"/>
    <property type="match status" value="1"/>
</dbReference>
<dbReference type="Gene3D" id="1.10.530.10">
    <property type="match status" value="1"/>
</dbReference>
<evidence type="ECO:0008006" key="3">
    <source>
        <dbReference type="Google" id="ProtNLM"/>
    </source>
</evidence>
<accession>A0ABS8XUF4</accession>
<reference evidence="1 2" key="1">
    <citation type="submission" date="2021-12" db="EMBL/GenBank/DDBJ databases">
        <title>Genome seq of P8.</title>
        <authorList>
            <person name="Seo T."/>
        </authorList>
    </citation>
    <scope>NUCLEOTIDE SEQUENCE [LARGE SCALE GENOMIC DNA]</scope>
    <source>
        <strain evidence="1 2">P8</strain>
    </source>
</reference>
<organism evidence="1 2">
    <name type="scientific">Pelomonas cellulosilytica</name>
    <dbReference type="NCBI Taxonomy" id="2906762"/>
    <lineage>
        <taxon>Bacteria</taxon>
        <taxon>Pseudomonadati</taxon>
        <taxon>Pseudomonadota</taxon>
        <taxon>Betaproteobacteria</taxon>
        <taxon>Burkholderiales</taxon>
        <taxon>Sphaerotilaceae</taxon>
        <taxon>Roseateles</taxon>
    </lineage>
</organism>
<evidence type="ECO:0000313" key="1">
    <source>
        <dbReference type="EMBL" id="MCE4555367.1"/>
    </source>
</evidence>
<comment type="caution">
    <text evidence="1">The sequence shown here is derived from an EMBL/GenBank/DDBJ whole genome shotgun (WGS) entry which is preliminary data.</text>
</comment>
<dbReference type="RefSeq" id="WP_233372378.1">
    <property type="nucleotide sequence ID" value="NZ_JAJTWU010000004.1"/>
</dbReference>
<dbReference type="InterPro" id="IPR023346">
    <property type="entry name" value="Lysozyme-like_dom_sf"/>
</dbReference>
<dbReference type="EMBL" id="JAJTWU010000004">
    <property type="protein sequence ID" value="MCE4555367.1"/>
    <property type="molecule type" value="Genomic_DNA"/>
</dbReference>
<protein>
    <recommendedName>
        <fullName evidence="3">Glycoside hydrolase family 19 catalytic domain-containing protein</fullName>
    </recommendedName>
</protein>
<proteinExistence type="predicted"/>